<feature type="region of interest" description="Disordered" evidence="1">
    <location>
        <begin position="1287"/>
        <end position="1311"/>
    </location>
</feature>
<feature type="compositionally biased region" description="Basic and acidic residues" evidence="1">
    <location>
        <begin position="528"/>
        <end position="539"/>
    </location>
</feature>
<accession>A0A7M7MUR8</accession>
<accession>A0A8B8HAU4</accession>
<feature type="domain" description="Uncharacterized bromodomain-containing protein 10 helical" evidence="2">
    <location>
        <begin position="52"/>
        <end position="194"/>
    </location>
</feature>
<feature type="compositionally biased region" description="Basic and acidic residues" evidence="1">
    <location>
        <begin position="818"/>
        <end position="828"/>
    </location>
</feature>
<dbReference type="PANTHER" id="PTHR31095:SF3">
    <property type="entry name" value="RIKEN CDNA 9930021J03 GENE"/>
    <property type="match status" value="1"/>
</dbReference>
<gene>
    <name evidence="5" type="primary">LOC100578556</name>
</gene>
<dbReference type="Pfam" id="PF23450">
    <property type="entry name" value="KIAA2026_hel"/>
    <property type="match status" value="1"/>
</dbReference>
<protein>
    <recommendedName>
        <fullName evidence="2">Uncharacterized bromodomain-containing protein 10 helical domain-containing protein</fullName>
    </recommendedName>
</protein>
<organism evidence="3">
    <name type="scientific">Apis mellifera</name>
    <name type="common">Honeybee</name>
    <dbReference type="NCBI Taxonomy" id="7460"/>
    <lineage>
        <taxon>Eukaryota</taxon>
        <taxon>Metazoa</taxon>
        <taxon>Ecdysozoa</taxon>
        <taxon>Arthropoda</taxon>
        <taxon>Hexapoda</taxon>
        <taxon>Insecta</taxon>
        <taxon>Pterygota</taxon>
        <taxon>Neoptera</taxon>
        <taxon>Endopterygota</taxon>
        <taxon>Hymenoptera</taxon>
        <taxon>Apocrita</taxon>
        <taxon>Aculeata</taxon>
        <taxon>Apoidea</taxon>
        <taxon>Anthophila</taxon>
        <taxon>Apidae</taxon>
        <taxon>Apis</taxon>
    </lineage>
</organism>
<feature type="region of interest" description="Disordered" evidence="1">
    <location>
        <begin position="729"/>
        <end position="748"/>
    </location>
</feature>
<dbReference type="InterPro" id="IPR056522">
    <property type="entry name" value="KIAA2026_hel"/>
</dbReference>
<feature type="region of interest" description="Disordered" evidence="1">
    <location>
        <begin position="264"/>
        <end position="293"/>
    </location>
</feature>
<evidence type="ECO:0000259" key="2">
    <source>
        <dbReference type="Pfam" id="PF23450"/>
    </source>
</evidence>
<feature type="region of interest" description="Disordered" evidence="1">
    <location>
        <begin position="890"/>
        <end position="948"/>
    </location>
</feature>
<evidence type="ECO:0000313" key="4">
    <source>
        <dbReference type="Proteomes" id="UP000005203"/>
    </source>
</evidence>
<feature type="region of interest" description="Disordered" evidence="1">
    <location>
        <begin position="961"/>
        <end position="984"/>
    </location>
</feature>
<evidence type="ECO:0000256" key="1">
    <source>
        <dbReference type="SAM" id="MobiDB-lite"/>
    </source>
</evidence>
<dbReference type="Proteomes" id="UP000005203">
    <property type="component" value="Linkage group LG15"/>
</dbReference>
<feature type="compositionally biased region" description="Basic and acidic residues" evidence="1">
    <location>
        <begin position="975"/>
        <end position="984"/>
    </location>
</feature>
<feature type="region of interest" description="Disordered" evidence="1">
    <location>
        <begin position="528"/>
        <end position="589"/>
    </location>
</feature>
<feature type="compositionally biased region" description="Polar residues" evidence="1">
    <location>
        <begin position="1227"/>
        <end position="1247"/>
    </location>
</feature>
<evidence type="ECO:0000313" key="3">
    <source>
        <dbReference type="EnsemblMetazoa" id="XP_026301146"/>
    </source>
</evidence>
<feature type="compositionally biased region" description="Basic and acidic residues" evidence="1">
    <location>
        <begin position="839"/>
        <end position="852"/>
    </location>
</feature>
<feature type="compositionally biased region" description="Low complexity" evidence="1">
    <location>
        <begin position="964"/>
        <end position="974"/>
    </location>
</feature>
<sequence length="1397" mass="158507">MSINRLKTDTIIEMSKKNRKRKLEGDDQSMVDWEQENIFPEEIKNEMETMWEIPQIFHFLHLAKEALNIPHLSMYEMERMLLIPRASKQLANIMTSLLSSPITKAKLRKIPPMPYEFWTNILAYKMKSWFKIYEAKHQNAVKVLETIGVEPEFWNVFPDAPLLNGKDFEELTFKQKVWLLKTVCDTVMHTRKTVQEEIAKQPWENQFETVLGTDRYGARYIYFPQFLKSDLRIYRHCLDNKILSTVKPIKPKLKTELENKTLNENDSVKKKTKYRRRKSRWSNGLPPKSKKKISKCDDKVVNDCKCTSDSAIGSLINEDTNFSSTSTCSNNNNNSNTNNNNNDNNSNNNNNINLDIINVERLRSSSKCSKDASQKTCCKSTKSSGYDTSNSNHVISGKRLSQKMFKGFSDSSNNVKCDIEIINGILSNLKSETNEEKVTDDNDISLTHASKNKLKLNPTRQQYLDSMDLQINKDNPVDRTIDNLSTTSKTDDEKLNEIISAENLKLNDKSSNDIHNVRKTHQISIVSKSDDEKLNESRTHTYNQGDNVNFSEKKTGSRVLRQNGKFKEQKSDNESDQTSKTNEIESFDDKDLSLSELRSMLQKEAMEDDFSFDESSENGKYNLRKLNNKKTNDSKQETDDFNVMLLELSTSKFQLVADSLNSLRDLISSFSQKSNNPSTDTDTDAELMPPCEVKLVKKMTELLTSLEEIEPALRDSMKRARGKLQKEWTNFKEGSAEDQDSSGEGLGSNWWVLGSQGYQLPTSGDATLQTLPQLTVSSAGSQNISNKNDEEIIKCTEHSKNVEQECKEPQDENSQNEIQREQSERDESNTAQENTGTEGETKEDSSEEEHQTRRVLRARGVSSYTEQFYSDDDMEENELEEWTDFEAVYAAPSTQTSASTPHFGPKVRYADDRTNEEEDSDQDWILPSSRKRKNKRPSANRRLKSFQHKLQNIKVDALQDAAESKITSSSNNKINNEKERPKIKEIQICKPKKSINSEPSNKNIEEKQKAMIENNPKEIVPSTEINCKIENVVSVHSELDIKDEGPIYDSVPNQIDNNYATNFNSNYVMLKADHNPMNYYVMQPNSTTVVSQNAIVQSGPVVSSIIPPIQHGYYVQGTQNYIIQNPQSNFVPSQPFQPQGPQMITPQQFVGHPGYVPYMVSTAQPGYATTDSQIISQEISQSTSFPVHPNPAPLTRPSQNRYSIPRQNYPHPNGAVIRSSMPIRGNISRSNNSRITKNIQQQRNTGIRMQKPKKSQTSSENTGQKTTSLIVLSDSDDEIEMIITEKTNPESDGEKTKTSKRNTMQARQKPMVTSDLTIKPTKGAIPPQIIQRMNQGGISITPVKPTPPVQNTNTQLVVVVNETGSHYALALPNGSKLILTPEQVAQIRASNGGKLIL</sequence>
<feature type="compositionally biased region" description="Polar residues" evidence="1">
    <location>
        <begin position="540"/>
        <end position="550"/>
    </location>
</feature>
<reference evidence="3" key="1">
    <citation type="submission" date="2021-01" db="UniProtKB">
        <authorList>
            <consortium name="EnsemblMetazoa"/>
        </authorList>
    </citation>
    <scope>IDENTIFICATION</scope>
    <source>
        <strain evidence="3">DH4</strain>
    </source>
</reference>
<evidence type="ECO:0000313" key="5">
    <source>
        <dbReference type="RefSeq" id="XP_026301146.1"/>
    </source>
</evidence>
<dbReference type="OrthoDB" id="21449at2759"/>
<name>A0A7M7MUR8_APIME</name>
<dbReference type="InterPro" id="IPR040214">
    <property type="entry name" value="BRD10"/>
</dbReference>
<dbReference type="PANTHER" id="PTHR31095">
    <property type="entry name" value="RIKEN CDNA 9930021J03 GENE"/>
    <property type="match status" value="1"/>
</dbReference>
<dbReference type="GeneID" id="100578556"/>
<feature type="compositionally biased region" description="Basic and acidic residues" evidence="1">
    <location>
        <begin position="1287"/>
        <end position="1297"/>
    </location>
</feature>
<feature type="region of interest" description="Disordered" evidence="1">
    <location>
        <begin position="333"/>
        <end position="352"/>
    </location>
</feature>
<feature type="region of interest" description="Disordered" evidence="1">
    <location>
        <begin position="1225"/>
        <end position="1267"/>
    </location>
</feature>
<dbReference type="EnsemblMetazoa" id="XM_026445361">
    <property type="protein sequence ID" value="XP_026301146"/>
    <property type="gene ID" value="LOC100578556"/>
</dbReference>
<feature type="region of interest" description="Disordered" evidence="1">
    <location>
        <begin position="802"/>
        <end position="862"/>
    </location>
</feature>
<keyword evidence="4" id="KW-1185">Reference proteome</keyword>
<feature type="compositionally biased region" description="Basic residues" evidence="1">
    <location>
        <begin position="929"/>
        <end position="947"/>
    </location>
</feature>
<feature type="compositionally biased region" description="Polar residues" evidence="1">
    <location>
        <begin position="1255"/>
        <end position="1267"/>
    </location>
</feature>
<feature type="compositionally biased region" description="Basic residues" evidence="1">
    <location>
        <begin position="270"/>
        <end position="280"/>
    </location>
</feature>
<reference evidence="5" key="2">
    <citation type="submission" date="2025-04" db="UniProtKB">
        <authorList>
            <consortium name="RefSeq"/>
        </authorList>
    </citation>
    <scope>IDENTIFICATION</scope>
    <source>
        <strain evidence="5">DH4</strain>
        <tissue evidence="5">Whole body</tissue>
    </source>
</reference>
<proteinExistence type="predicted"/>
<dbReference type="RefSeq" id="XP_026301146.1">
    <property type="nucleotide sequence ID" value="XM_026445361.1"/>
</dbReference>